<dbReference type="Pfam" id="PF02776">
    <property type="entry name" value="TPP_enzyme_N"/>
    <property type="match status" value="1"/>
</dbReference>
<dbReference type="GO" id="GO:0070204">
    <property type="term" value="F:2-succinyl-5-enolpyruvyl-6-hydroxy-3-cyclohexene-1-carboxylic-acid synthase activity"/>
    <property type="evidence" value="ECO:0007669"/>
    <property type="project" value="InterPro"/>
</dbReference>
<evidence type="ECO:0000256" key="2">
    <source>
        <dbReference type="ARBA" id="ARBA00022679"/>
    </source>
</evidence>
<keyword evidence="9" id="KW-1185">Reference proteome</keyword>
<keyword evidence="5" id="KW-0786">Thiamine pyrophosphate</keyword>
<dbReference type="InterPro" id="IPR029061">
    <property type="entry name" value="THDP-binding"/>
</dbReference>
<sequence>MYSNKENINILTSLLVAHGVRRAVVCPGSRNAPIVHNLVKSGCISCYPVTDERSAGFYALGMALLDGDAVAVCVTSGSALLNLLPAVAEAYYQHVPLIVISADRPLAWIDQQDGQTIRQQNALADFVKKAVTLNEPTDETQRWHCNRLANEALIATNHHGLGPVHINVPLSEPLFGYDVPALPNERTISRHTPHNLVEADLNELMADFRKAEKPMIVLGQMHPSSVDASLVKALEGQAVVVSEVLSHLGGLQNADELLATCTDTAPYIPDFVLYLGGHLIGKNLKSLLRQMHNAPQWLANESGEVVDSFVHLTAIIEAKPNEVLSLMVQMMQQADGKQHEDRTKAYRQLWQTAHNAYRKQLNQLAPTLTEAYVVQCFEQQLQQVGHPFEVHYANSLSVRLANKFAHHHVWCNRGVNGIEGSLSTSAGMSLATQANVYCVIGDLSFFYDQNAIWNTRLRGNLRILLLNNGGGKIFQHVKGMPADDIRTTFVSAEHNTSAQGICQQNAAKHLLADNVEALQTGITELINYDGERPFVLEVNLK</sequence>
<protein>
    <submittedName>
        <fullName evidence="8">2-succinyl-5-enolpyruvyl-6-hydroxy-3-cyclohexene-1-carboxylic-acid synthase</fullName>
    </submittedName>
</protein>
<dbReference type="SUPFAM" id="SSF52467">
    <property type="entry name" value="DHS-like NAD/FAD-binding domain"/>
    <property type="match status" value="1"/>
</dbReference>
<dbReference type="InterPro" id="IPR029035">
    <property type="entry name" value="DHS-like_NAD/FAD-binding_dom"/>
</dbReference>
<organism evidence="8 9">
    <name type="scientific">Hoylesella loescheii DSM 19665 = JCM 12249 = ATCC 15930</name>
    <dbReference type="NCBI Taxonomy" id="1122985"/>
    <lineage>
        <taxon>Bacteria</taxon>
        <taxon>Pseudomonadati</taxon>
        <taxon>Bacteroidota</taxon>
        <taxon>Bacteroidia</taxon>
        <taxon>Bacteroidales</taxon>
        <taxon>Prevotellaceae</taxon>
        <taxon>Hoylesella</taxon>
    </lineage>
</organism>
<dbReference type="GO" id="GO:0009234">
    <property type="term" value="P:menaquinone biosynthetic process"/>
    <property type="evidence" value="ECO:0007669"/>
    <property type="project" value="UniProtKB-KW"/>
</dbReference>
<dbReference type="SUPFAM" id="SSF52518">
    <property type="entry name" value="Thiamin diphosphate-binding fold (THDP-binding)"/>
    <property type="match status" value="2"/>
</dbReference>
<dbReference type="PIRSF" id="PIRSF004983">
    <property type="entry name" value="MenD"/>
    <property type="match status" value="1"/>
</dbReference>
<evidence type="ECO:0000313" key="8">
    <source>
        <dbReference type="EMBL" id="KDR52288.1"/>
    </source>
</evidence>
<dbReference type="HOGENOM" id="CLU_006051_3_0_10"/>
<evidence type="ECO:0000256" key="4">
    <source>
        <dbReference type="ARBA" id="ARBA00022842"/>
    </source>
</evidence>
<dbReference type="GO" id="GO:0030976">
    <property type="term" value="F:thiamine pyrophosphate binding"/>
    <property type="evidence" value="ECO:0007669"/>
    <property type="project" value="InterPro"/>
</dbReference>
<dbReference type="PANTHER" id="PTHR42916:SF1">
    <property type="entry name" value="PROTEIN PHYLLO, CHLOROPLASTIC"/>
    <property type="match status" value="1"/>
</dbReference>
<dbReference type="RefSeq" id="WP_018967294.1">
    <property type="nucleotide sequence ID" value="NZ_KB899214.1"/>
</dbReference>
<dbReference type="GO" id="GO:0046872">
    <property type="term" value="F:metal ion binding"/>
    <property type="evidence" value="ECO:0007669"/>
    <property type="project" value="UniProtKB-KW"/>
</dbReference>
<evidence type="ECO:0000256" key="3">
    <source>
        <dbReference type="ARBA" id="ARBA00022723"/>
    </source>
</evidence>
<keyword evidence="2" id="KW-0808">Transferase</keyword>
<dbReference type="Gene3D" id="3.40.50.1220">
    <property type="entry name" value="TPP-binding domain"/>
    <property type="match status" value="1"/>
</dbReference>
<accession>A0A069QHF0</accession>
<evidence type="ECO:0000256" key="6">
    <source>
        <dbReference type="ARBA" id="ARBA00023211"/>
    </source>
</evidence>
<evidence type="ECO:0000259" key="7">
    <source>
        <dbReference type="Pfam" id="PF02776"/>
    </source>
</evidence>
<name>A0A069QHF0_HOYLO</name>
<dbReference type="CDD" id="cd07037">
    <property type="entry name" value="TPP_PYR_MenD"/>
    <property type="match status" value="1"/>
</dbReference>
<reference evidence="8 9" key="1">
    <citation type="submission" date="2013-08" db="EMBL/GenBank/DDBJ databases">
        <authorList>
            <person name="Weinstock G."/>
            <person name="Sodergren E."/>
            <person name="Wylie T."/>
            <person name="Fulton L."/>
            <person name="Fulton R."/>
            <person name="Fronick C."/>
            <person name="O'Laughlin M."/>
            <person name="Godfrey J."/>
            <person name="Miner T."/>
            <person name="Herter B."/>
            <person name="Appelbaum E."/>
            <person name="Cordes M."/>
            <person name="Lek S."/>
            <person name="Wollam A."/>
            <person name="Pepin K.H."/>
            <person name="Palsikar V.B."/>
            <person name="Mitreva M."/>
            <person name="Wilson R.K."/>
        </authorList>
    </citation>
    <scope>NUCLEOTIDE SEQUENCE [LARGE SCALE GENOMIC DNA]</scope>
    <source>
        <strain evidence="8 9">ATCC 15930</strain>
    </source>
</reference>
<dbReference type="EMBL" id="JNGW01000069">
    <property type="protein sequence ID" value="KDR52288.1"/>
    <property type="molecule type" value="Genomic_DNA"/>
</dbReference>
<evidence type="ECO:0000313" key="9">
    <source>
        <dbReference type="Proteomes" id="UP000027442"/>
    </source>
</evidence>
<dbReference type="InterPro" id="IPR004433">
    <property type="entry name" value="MenaQ_synth_MenD"/>
</dbReference>
<dbReference type="AlphaFoldDB" id="A0A069QHF0"/>
<dbReference type="PATRIC" id="fig|1122985.7.peg.1700"/>
<dbReference type="Proteomes" id="UP000027442">
    <property type="component" value="Unassembled WGS sequence"/>
</dbReference>
<proteinExistence type="predicted"/>
<dbReference type="Pfam" id="PF11398">
    <property type="entry name" value="DUF2813"/>
    <property type="match status" value="1"/>
</dbReference>
<feature type="domain" description="Thiamine pyrophosphate enzyme N-terminal TPP-binding" evidence="7">
    <location>
        <begin position="10"/>
        <end position="117"/>
    </location>
</feature>
<gene>
    <name evidence="8" type="ORF">HMPREF1991_01637</name>
</gene>
<keyword evidence="3" id="KW-0479">Metal-binding</keyword>
<keyword evidence="4" id="KW-0460">Magnesium</keyword>
<dbReference type="PANTHER" id="PTHR42916">
    <property type="entry name" value="2-SUCCINYL-5-ENOLPYRUVYL-6-HYDROXY-3-CYCLOHEXENE-1-CARBOXYLATE SYNTHASE"/>
    <property type="match status" value="1"/>
</dbReference>
<keyword evidence="1" id="KW-0474">Menaquinone biosynthesis</keyword>
<dbReference type="InterPro" id="IPR022602">
    <property type="entry name" value="DUF2813"/>
</dbReference>
<dbReference type="InterPro" id="IPR012001">
    <property type="entry name" value="Thiamin_PyroP_enz_TPP-bd_dom"/>
</dbReference>
<dbReference type="NCBIfam" id="TIGR00173">
    <property type="entry name" value="menD"/>
    <property type="match status" value="1"/>
</dbReference>
<keyword evidence="6" id="KW-0464">Manganese</keyword>
<dbReference type="Gene3D" id="3.40.50.970">
    <property type="match status" value="2"/>
</dbReference>
<evidence type="ECO:0000256" key="1">
    <source>
        <dbReference type="ARBA" id="ARBA00022428"/>
    </source>
</evidence>
<comment type="caution">
    <text evidence="8">The sequence shown here is derived from an EMBL/GenBank/DDBJ whole genome shotgun (WGS) entry which is preliminary data.</text>
</comment>
<dbReference type="eggNOG" id="COG1165">
    <property type="taxonomic scope" value="Bacteria"/>
</dbReference>
<evidence type="ECO:0000256" key="5">
    <source>
        <dbReference type="ARBA" id="ARBA00023052"/>
    </source>
</evidence>